<accession>A0ABP8Y6I6</accession>
<dbReference type="SUPFAM" id="SSF51126">
    <property type="entry name" value="Pectin lyase-like"/>
    <property type="match status" value="1"/>
</dbReference>
<reference evidence="3" key="1">
    <citation type="journal article" date="2019" name="Int. J. Syst. Evol. Microbiol.">
        <title>The Global Catalogue of Microorganisms (GCM) 10K type strain sequencing project: providing services to taxonomists for standard genome sequencing and annotation.</title>
        <authorList>
            <consortium name="The Broad Institute Genomics Platform"/>
            <consortium name="The Broad Institute Genome Sequencing Center for Infectious Disease"/>
            <person name="Wu L."/>
            <person name="Ma J."/>
        </authorList>
    </citation>
    <scope>NUCLEOTIDE SEQUENCE [LARGE SCALE GENOMIC DNA]</scope>
    <source>
        <strain evidence="3">JCM 17975</strain>
    </source>
</reference>
<comment type="caution">
    <text evidence="2">The sequence shown here is derived from an EMBL/GenBank/DDBJ whole genome shotgun (WGS) entry which is preliminary data.</text>
</comment>
<evidence type="ECO:0008006" key="4">
    <source>
        <dbReference type="Google" id="ProtNLM"/>
    </source>
</evidence>
<feature type="region of interest" description="Disordered" evidence="1">
    <location>
        <begin position="40"/>
        <end position="70"/>
    </location>
</feature>
<proteinExistence type="predicted"/>
<evidence type="ECO:0000313" key="2">
    <source>
        <dbReference type="EMBL" id="GAA4721790.1"/>
    </source>
</evidence>
<name>A0ABP8Y6I6_9MICO</name>
<dbReference type="EMBL" id="BAABHM010000035">
    <property type="protein sequence ID" value="GAA4721790.1"/>
    <property type="molecule type" value="Genomic_DNA"/>
</dbReference>
<organism evidence="2 3">
    <name type="scientific">Promicromonospora umidemergens</name>
    <dbReference type="NCBI Taxonomy" id="629679"/>
    <lineage>
        <taxon>Bacteria</taxon>
        <taxon>Bacillati</taxon>
        <taxon>Actinomycetota</taxon>
        <taxon>Actinomycetes</taxon>
        <taxon>Micrococcales</taxon>
        <taxon>Promicromonosporaceae</taxon>
        <taxon>Promicromonospora</taxon>
    </lineage>
</organism>
<gene>
    <name evidence="2" type="ORF">GCM10023198_52670</name>
</gene>
<dbReference type="Proteomes" id="UP001500843">
    <property type="component" value="Unassembled WGS sequence"/>
</dbReference>
<feature type="compositionally biased region" description="Low complexity" evidence="1">
    <location>
        <begin position="48"/>
        <end position="70"/>
    </location>
</feature>
<keyword evidence="3" id="KW-1185">Reference proteome</keyword>
<evidence type="ECO:0000313" key="3">
    <source>
        <dbReference type="Proteomes" id="UP001500843"/>
    </source>
</evidence>
<evidence type="ECO:0000256" key="1">
    <source>
        <dbReference type="SAM" id="MobiDB-lite"/>
    </source>
</evidence>
<sequence length="338" mass="34971">MSEEGRRARMNRMGTPSWRVALRWAVGALVAAVLTTLGPAPLPSPPEDSTASGPSPDAAGPAAAGDLSSSGTAAVPITFPTAETAGLPAGWSPRRTHTGDLWIRRAGTVVEDLRITDGIIYVAAKDVTLRRVDAVGTKVVNDAGDTCGSGLVIEASRFVAGSAPTRDTDPPVIGSGGFTVRDVVIDGVPEGIRVGAEQCGDVVVERSFVRITPPDACPDWHGDGIQGYGGGSVTVRQTRIIMVERKDCYGTGPFFYPSGQGNTSLTIDGLLVEGGGYPFRAGTPGTVRDLQVVRNSWGYGPVDVLCSALTAWQAHVVTVSDEGRTTPGPAIECTGSGT</sequence>
<dbReference type="InterPro" id="IPR011050">
    <property type="entry name" value="Pectin_lyase_fold/virulence"/>
</dbReference>
<protein>
    <recommendedName>
        <fullName evidence="4">Parallel beta helix pectate lyase-like protein</fullName>
    </recommendedName>
</protein>